<feature type="compositionally biased region" description="Polar residues" evidence="11">
    <location>
        <begin position="470"/>
        <end position="482"/>
    </location>
</feature>
<feature type="transmembrane region" description="Helical" evidence="12">
    <location>
        <begin position="79"/>
        <end position="103"/>
    </location>
</feature>
<dbReference type="InterPro" id="IPR006153">
    <property type="entry name" value="Cation/H_exchanger_TM"/>
</dbReference>
<dbReference type="GO" id="GO:0005886">
    <property type="term" value="C:plasma membrane"/>
    <property type="evidence" value="ECO:0007669"/>
    <property type="project" value="InterPro"/>
</dbReference>
<name>A0A4S4KK47_9APHY</name>
<dbReference type="EMBL" id="SGPJ01000123">
    <property type="protein sequence ID" value="THG98356.1"/>
    <property type="molecule type" value="Genomic_DNA"/>
</dbReference>
<keyword evidence="3" id="KW-0813">Transport</keyword>
<evidence type="ECO:0000313" key="14">
    <source>
        <dbReference type="EMBL" id="THG98356.1"/>
    </source>
</evidence>
<evidence type="ECO:0000256" key="9">
    <source>
        <dbReference type="ARBA" id="ARBA00023136"/>
    </source>
</evidence>
<feature type="transmembrane region" description="Helical" evidence="12">
    <location>
        <begin position="380"/>
        <end position="405"/>
    </location>
</feature>
<keyword evidence="9 12" id="KW-0472">Membrane</keyword>
<dbReference type="GO" id="GO:0120029">
    <property type="term" value="P:proton export across plasma membrane"/>
    <property type="evidence" value="ECO:0007669"/>
    <property type="project" value="InterPro"/>
</dbReference>
<feature type="compositionally biased region" description="Basic and acidic residues" evidence="11">
    <location>
        <begin position="483"/>
        <end position="528"/>
    </location>
</feature>
<dbReference type="GO" id="GO:0030007">
    <property type="term" value="P:intracellular potassium ion homeostasis"/>
    <property type="evidence" value="ECO:0007669"/>
    <property type="project" value="TreeGrafter"/>
</dbReference>
<keyword evidence="7" id="KW-0915">Sodium</keyword>
<protein>
    <recommendedName>
        <fullName evidence="13">Cation/H+ exchanger transmembrane domain-containing protein</fullName>
    </recommendedName>
</protein>
<feature type="transmembrane region" description="Helical" evidence="12">
    <location>
        <begin position="182"/>
        <end position="208"/>
    </location>
</feature>
<keyword evidence="6 12" id="KW-1133">Transmembrane helix</keyword>
<reference evidence="14 15" key="1">
    <citation type="submission" date="2019-02" db="EMBL/GenBank/DDBJ databases">
        <title>Genome sequencing of the rare red list fungi Phlebia centrifuga.</title>
        <authorList>
            <person name="Buettner E."/>
            <person name="Kellner H."/>
        </authorList>
    </citation>
    <scope>NUCLEOTIDE SEQUENCE [LARGE SCALE GENOMIC DNA]</scope>
    <source>
        <strain evidence="14 15">DSM 108282</strain>
    </source>
</reference>
<evidence type="ECO:0000256" key="5">
    <source>
        <dbReference type="ARBA" id="ARBA00022692"/>
    </source>
</evidence>
<keyword evidence="8" id="KW-0406">Ion transport</keyword>
<evidence type="ECO:0000313" key="15">
    <source>
        <dbReference type="Proteomes" id="UP000309038"/>
    </source>
</evidence>
<comment type="similarity">
    <text evidence="2">Belongs to the fungal Na(+)/H(+) exchanger family.</text>
</comment>
<feature type="transmembrane region" description="Helical" evidence="12">
    <location>
        <begin position="304"/>
        <end position="327"/>
    </location>
</feature>
<evidence type="ECO:0000256" key="11">
    <source>
        <dbReference type="SAM" id="MobiDB-lite"/>
    </source>
</evidence>
<keyword evidence="4" id="KW-0050">Antiport</keyword>
<evidence type="ECO:0000256" key="12">
    <source>
        <dbReference type="SAM" id="Phobius"/>
    </source>
</evidence>
<comment type="caution">
    <text evidence="14">The sequence shown here is derived from an EMBL/GenBank/DDBJ whole genome shotgun (WGS) entry which is preliminary data.</text>
</comment>
<proteinExistence type="inferred from homology"/>
<evidence type="ECO:0000256" key="1">
    <source>
        <dbReference type="ARBA" id="ARBA00004141"/>
    </source>
</evidence>
<evidence type="ECO:0000259" key="13">
    <source>
        <dbReference type="Pfam" id="PF00999"/>
    </source>
</evidence>
<feature type="transmembrane region" description="Helical" evidence="12">
    <location>
        <begin position="12"/>
        <end position="32"/>
    </location>
</feature>
<feature type="transmembrane region" description="Helical" evidence="12">
    <location>
        <begin position="273"/>
        <end position="292"/>
    </location>
</feature>
<organism evidence="14 15">
    <name type="scientific">Hermanssonia centrifuga</name>
    <dbReference type="NCBI Taxonomy" id="98765"/>
    <lineage>
        <taxon>Eukaryota</taxon>
        <taxon>Fungi</taxon>
        <taxon>Dikarya</taxon>
        <taxon>Basidiomycota</taxon>
        <taxon>Agaricomycotina</taxon>
        <taxon>Agaricomycetes</taxon>
        <taxon>Polyporales</taxon>
        <taxon>Meruliaceae</taxon>
        <taxon>Hermanssonia</taxon>
    </lineage>
</organism>
<feature type="transmembrane region" description="Helical" evidence="12">
    <location>
        <begin position="339"/>
        <end position="360"/>
    </location>
</feature>
<evidence type="ECO:0000256" key="8">
    <source>
        <dbReference type="ARBA" id="ARBA00023065"/>
    </source>
</evidence>
<feature type="region of interest" description="Disordered" evidence="11">
    <location>
        <begin position="449"/>
        <end position="538"/>
    </location>
</feature>
<accession>A0A4S4KK47</accession>
<comment type="subcellular location">
    <subcellularLocation>
        <location evidence="1">Membrane</location>
        <topology evidence="1">Multi-pass membrane protein</topology>
    </subcellularLocation>
</comment>
<evidence type="ECO:0000256" key="7">
    <source>
        <dbReference type="ARBA" id="ARBA00023053"/>
    </source>
</evidence>
<keyword evidence="15" id="KW-1185">Reference proteome</keyword>
<sequence>MRFQPFQVSIPHIFYAALGGFVVFFGMFSLFIRERLYIGEACWAFLFGVVIGPYGANIFDPRSWGNGDRETINTITLEFTRVVLAIVMTWGWFVSGALIYALIPGLNFLSSLAVAACLTPTDPILAAAVVGGKYADKHVPAHLRHLLAAESGCNDGAAYPFLFIALYLTIDKSTGRAVSDWFLFLWLYQVILGIVFGACLGISFRYLMRFCERKDLIDRQSYVAQYVSLAMLTIGSCTLLGTDDLLAAFSCGTAFAWDGFFNKQTEEAVFSSVIDLLFNIAAFVFVGAWTPFNTYSDAALSLSVWRLIVIAILVMLLRRLPVMIALYKWVPDVKTFREAIFSGHFGPMGVGAIFISTLAAEQLPAPSSPPENQVQLLAATIQPIVSFMVLCSILIHGLSIPFFSLGRRVHSVSRTWSRHDTFGRTHSVPEWANLTRPVVRGHDIVINRDVERGEGDGTVHGPESPITEKTAGSSDSQTQTQDENTRREDGEDVRSESPPDGREVIAEWKEGPHNIIERRAGPGEEVGHLHKTFNIGNT</sequence>
<dbReference type="Proteomes" id="UP000309038">
    <property type="component" value="Unassembled WGS sequence"/>
</dbReference>
<evidence type="ECO:0000256" key="2">
    <source>
        <dbReference type="ARBA" id="ARBA00005248"/>
    </source>
</evidence>
<dbReference type="PANTHER" id="PTHR31382">
    <property type="entry name" value="NA(+)/H(+) ANTIPORTER"/>
    <property type="match status" value="1"/>
</dbReference>
<keyword evidence="10" id="KW-0739">Sodium transport</keyword>
<evidence type="ECO:0000256" key="4">
    <source>
        <dbReference type="ARBA" id="ARBA00022449"/>
    </source>
</evidence>
<gene>
    <name evidence="14" type="ORF">EW026_g3812</name>
</gene>
<feature type="transmembrane region" description="Helical" evidence="12">
    <location>
        <begin position="109"/>
        <end position="131"/>
    </location>
</feature>
<feature type="domain" description="Cation/H+ exchanger transmembrane" evidence="13">
    <location>
        <begin position="82"/>
        <end position="403"/>
    </location>
</feature>
<feature type="transmembrane region" description="Helical" evidence="12">
    <location>
        <begin position="38"/>
        <end position="59"/>
    </location>
</feature>
<dbReference type="AlphaFoldDB" id="A0A4S4KK47"/>
<keyword evidence="5 12" id="KW-0812">Transmembrane</keyword>
<dbReference type="GO" id="GO:0042391">
    <property type="term" value="P:regulation of membrane potential"/>
    <property type="evidence" value="ECO:0007669"/>
    <property type="project" value="InterPro"/>
</dbReference>
<evidence type="ECO:0000256" key="10">
    <source>
        <dbReference type="ARBA" id="ARBA00023201"/>
    </source>
</evidence>
<evidence type="ECO:0000256" key="3">
    <source>
        <dbReference type="ARBA" id="ARBA00022448"/>
    </source>
</evidence>
<dbReference type="PANTHER" id="PTHR31382:SF4">
    <property type="entry name" value="NA(+)_H(+) ANTIPORTER"/>
    <property type="match status" value="1"/>
</dbReference>
<dbReference type="Pfam" id="PF00999">
    <property type="entry name" value="Na_H_Exchanger"/>
    <property type="match status" value="1"/>
</dbReference>
<evidence type="ECO:0000256" key="6">
    <source>
        <dbReference type="ARBA" id="ARBA00022989"/>
    </source>
</evidence>
<dbReference type="GO" id="GO:0015385">
    <property type="term" value="F:sodium:proton antiporter activity"/>
    <property type="evidence" value="ECO:0007669"/>
    <property type="project" value="InterPro"/>
</dbReference>
<dbReference type="InterPro" id="IPR004712">
    <property type="entry name" value="Na+/H+_antiporter_fungi"/>
</dbReference>
<dbReference type="GO" id="GO:0036376">
    <property type="term" value="P:sodium ion export across plasma membrane"/>
    <property type="evidence" value="ECO:0007669"/>
    <property type="project" value="InterPro"/>
</dbReference>